<sequence>MEVEVEVEVPILVDSGPEVDMSTSSADERRLILELEFVQCLANPKYLQFLAQHQYFNDPAFLNYLKYLLYWKQPEYAQLVIYPYCLEILEYLQHESFRKAVALESTVQLIHQKEYFHWQHWRNHERRVIFQQQKEAALEDGKTEVRLNLSIIELKAYLKQHGGFFKLTSHNRKSRMHRKIVFGVPAYFWPDPITQYQQIPSGSIVVINPENGILAGQSTNEISANACLYTNLVSELNARGLLVFGYVPTAYFNHIGAESTVWCQTWERIEAQVAGYFATFGVEAIAGIFFDEVAPKEWDVTVFSGEFASLREVVRRNGTIKTTIAFNVGVANPAIVDGLRSGDILLVVENKYVAYKQQAHEILATTEAAHAKGAKTWYLIHGVASVSEMEKTVEEAQITFGVDYIYVTDLTVPANVWGELPKYWAQETRL</sequence>
<dbReference type="Gene3D" id="1.10.10.1340">
    <property type="entry name" value="Mediator of RNA polymerase II, submodule Med31 (Soh1)"/>
    <property type="match status" value="1"/>
</dbReference>
<organism evidence="9 10">
    <name type="scientific">Physocladia obscura</name>
    <dbReference type="NCBI Taxonomy" id="109957"/>
    <lineage>
        <taxon>Eukaryota</taxon>
        <taxon>Fungi</taxon>
        <taxon>Fungi incertae sedis</taxon>
        <taxon>Chytridiomycota</taxon>
        <taxon>Chytridiomycota incertae sedis</taxon>
        <taxon>Chytridiomycetes</taxon>
        <taxon>Chytridiales</taxon>
        <taxon>Chytriomycetaceae</taxon>
        <taxon>Physocladia</taxon>
    </lineage>
</organism>
<keyword evidence="6" id="KW-0804">Transcription</keyword>
<name>A0AAD5T2W3_9FUNG</name>
<comment type="subcellular location">
    <subcellularLocation>
        <location evidence="1">Nucleus</location>
    </subcellularLocation>
</comment>
<protein>
    <recommendedName>
        <fullName evidence="3">Mediator of RNA polymerase II transcription subunit 31</fullName>
    </recommendedName>
    <alternativeName>
        <fullName evidence="8">Mediator complex subunit 31</fullName>
    </alternativeName>
</protein>
<proteinExistence type="inferred from homology"/>
<comment type="caution">
    <text evidence="9">The sequence shown here is derived from an EMBL/GenBank/DDBJ whole genome shotgun (WGS) entry which is preliminary data.</text>
</comment>
<evidence type="ECO:0000256" key="2">
    <source>
        <dbReference type="ARBA" id="ARBA00006378"/>
    </source>
</evidence>
<dbReference type="GO" id="GO:0016592">
    <property type="term" value="C:mediator complex"/>
    <property type="evidence" value="ECO:0007669"/>
    <property type="project" value="InterPro"/>
</dbReference>
<evidence type="ECO:0000256" key="5">
    <source>
        <dbReference type="ARBA" id="ARBA00023159"/>
    </source>
</evidence>
<evidence type="ECO:0000256" key="3">
    <source>
        <dbReference type="ARBA" id="ARBA00019660"/>
    </source>
</evidence>
<evidence type="ECO:0000256" key="4">
    <source>
        <dbReference type="ARBA" id="ARBA00023015"/>
    </source>
</evidence>
<dbReference type="Proteomes" id="UP001211907">
    <property type="component" value="Unassembled WGS sequence"/>
</dbReference>
<dbReference type="Pfam" id="PF12138">
    <property type="entry name" value="Spherulin4"/>
    <property type="match status" value="1"/>
</dbReference>
<dbReference type="InterPro" id="IPR008831">
    <property type="entry name" value="Mediator_Med31"/>
</dbReference>
<keyword evidence="5" id="KW-0010">Activator</keyword>
<dbReference type="EMBL" id="JADGJH010000853">
    <property type="protein sequence ID" value="KAJ3121816.1"/>
    <property type="molecule type" value="Genomic_DNA"/>
</dbReference>
<evidence type="ECO:0000256" key="1">
    <source>
        <dbReference type="ARBA" id="ARBA00004123"/>
    </source>
</evidence>
<keyword evidence="7" id="KW-0539">Nucleus</keyword>
<comment type="similarity">
    <text evidence="2">Belongs to the Mediator complex subunit 31 family.</text>
</comment>
<accession>A0AAD5T2W3</accession>
<dbReference type="PANTHER" id="PTHR13186">
    <property type="entry name" value="MEDIATOR OF RNA POLYMERASE II TRANSCRIPTION SUBUNIT 31"/>
    <property type="match status" value="1"/>
</dbReference>
<dbReference type="GO" id="GO:0003712">
    <property type="term" value="F:transcription coregulator activity"/>
    <property type="evidence" value="ECO:0007669"/>
    <property type="project" value="InterPro"/>
</dbReference>
<evidence type="ECO:0000313" key="10">
    <source>
        <dbReference type="Proteomes" id="UP001211907"/>
    </source>
</evidence>
<evidence type="ECO:0000313" key="9">
    <source>
        <dbReference type="EMBL" id="KAJ3121816.1"/>
    </source>
</evidence>
<gene>
    <name evidence="9" type="ORF">HK100_012226</name>
</gene>
<evidence type="ECO:0000256" key="8">
    <source>
        <dbReference type="ARBA" id="ARBA00031978"/>
    </source>
</evidence>
<dbReference type="GO" id="GO:0006355">
    <property type="term" value="P:regulation of DNA-templated transcription"/>
    <property type="evidence" value="ECO:0007669"/>
    <property type="project" value="InterPro"/>
</dbReference>
<feature type="non-terminal residue" evidence="9">
    <location>
        <position position="1"/>
    </location>
</feature>
<dbReference type="InterPro" id="IPR021986">
    <property type="entry name" value="Spherulin4"/>
</dbReference>
<keyword evidence="10" id="KW-1185">Reference proteome</keyword>
<evidence type="ECO:0000256" key="6">
    <source>
        <dbReference type="ARBA" id="ARBA00023163"/>
    </source>
</evidence>
<dbReference type="Pfam" id="PF05669">
    <property type="entry name" value="Med31"/>
    <property type="match status" value="1"/>
</dbReference>
<evidence type="ECO:0000256" key="7">
    <source>
        <dbReference type="ARBA" id="ARBA00023242"/>
    </source>
</evidence>
<keyword evidence="4" id="KW-0805">Transcription regulation</keyword>
<dbReference type="AlphaFoldDB" id="A0AAD5T2W3"/>
<reference evidence="9" key="1">
    <citation type="submission" date="2020-05" db="EMBL/GenBank/DDBJ databases">
        <title>Phylogenomic resolution of chytrid fungi.</title>
        <authorList>
            <person name="Stajich J.E."/>
            <person name="Amses K."/>
            <person name="Simmons R."/>
            <person name="Seto K."/>
            <person name="Myers J."/>
            <person name="Bonds A."/>
            <person name="Quandt C.A."/>
            <person name="Barry K."/>
            <person name="Liu P."/>
            <person name="Grigoriev I."/>
            <person name="Longcore J.E."/>
            <person name="James T.Y."/>
        </authorList>
    </citation>
    <scope>NUCLEOTIDE SEQUENCE</scope>
    <source>
        <strain evidence="9">JEL0513</strain>
    </source>
</reference>
<dbReference type="InterPro" id="IPR038089">
    <property type="entry name" value="Med31_sf"/>
</dbReference>